<keyword evidence="7 10" id="KW-0949">S-adenosyl-L-methionine</keyword>
<dbReference type="Proteomes" id="UP000196694">
    <property type="component" value="Unassembled WGS sequence"/>
</dbReference>
<dbReference type="OrthoDB" id="7612at2157"/>
<keyword evidence="9 10" id="KW-0694">RNA-binding</keyword>
<dbReference type="EMBL" id="CP013011">
    <property type="protein sequence ID" value="ALL00523.1"/>
    <property type="molecule type" value="Genomic_DNA"/>
</dbReference>
<dbReference type="EMBL" id="NCQP01000007">
    <property type="protein sequence ID" value="OWJ53989.1"/>
    <property type="molecule type" value="Genomic_DNA"/>
</dbReference>
<evidence type="ECO:0000256" key="8">
    <source>
        <dbReference type="ARBA" id="ARBA00022730"/>
    </source>
</evidence>
<reference evidence="12 14" key="2">
    <citation type="submission" date="2017-05" db="EMBL/GenBank/DDBJ databases">
        <title>The draft genome of the hyperthermophilic archaeon 'Pyrodictium delaneyi strain Hulk', an iron and nitrate reducer, reveals the capacity for sulfate reduction.</title>
        <authorList>
            <person name="Demey L.M."/>
            <person name="Miller C."/>
            <person name="Manzella M."/>
            <person name="Reguera G."/>
            <person name="Kashefi K."/>
        </authorList>
    </citation>
    <scope>NUCLEOTIDE SEQUENCE [LARGE SCALE GENOMIC DNA]</scope>
    <source>
        <strain evidence="12 14">Hulk</strain>
    </source>
</reference>
<organism evidence="11 13">
    <name type="scientific">Pyrodictium delaneyi</name>
    <dbReference type="NCBI Taxonomy" id="1273541"/>
    <lineage>
        <taxon>Archaea</taxon>
        <taxon>Thermoproteota</taxon>
        <taxon>Thermoprotei</taxon>
        <taxon>Desulfurococcales</taxon>
        <taxon>Pyrodictiaceae</taxon>
        <taxon>Pyrodictium</taxon>
    </lineage>
</organism>
<keyword evidence="6 10" id="KW-0808">Transferase</keyword>
<feature type="site" description="Interaction with substrate rRNA" evidence="10">
    <location>
        <position position="69"/>
    </location>
</feature>
<feature type="site" description="Interaction with substrate rRNA" evidence="10">
    <location>
        <position position="113"/>
    </location>
</feature>
<name>A0A0P0N0Y3_9CREN</name>
<comment type="similarity">
    <text evidence="1 10">Belongs to the class IV-like SAM-binding methyltransferase superfamily. RNA methyltransferase NEP1 family.</text>
</comment>
<sequence>MATKQDTKHRLKLVLAEAALETVPREIWGHPAVYKHARRRGKPSASILLDRSIHHQAMKRLPNAEKRGRPDIVHIALLEALGSPLNREGLLEVYVHTLNDYVIFIDPSTRLPRNYNRFVGLIEQLFDEGQVPPEGKPLLWIRPMTLERLLQEIGATHVILLAEDGEHRRLRDIAGEALQHAPATAVVVGAFPHGDFNEETRRLATRVYSIYRGEPLETWTVVSHLLAVAADMLNII</sequence>
<evidence type="ECO:0000256" key="9">
    <source>
        <dbReference type="ARBA" id="ARBA00022884"/>
    </source>
</evidence>
<evidence type="ECO:0000256" key="3">
    <source>
        <dbReference type="ARBA" id="ARBA00022517"/>
    </source>
</evidence>
<dbReference type="Proteomes" id="UP000058613">
    <property type="component" value="Chromosome"/>
</dbReference>
<comment type="subunit">
    <text evidence="2 10">Homodimer.</text>
</comment>
<evidence type="ECO:0000256" key="4">
    <source>
        <dbReference type="ARBA" id="ARBA00022552"/>
    </source>
</evidence>
<dbReference type="InterPro" id="IPR023503">
    <property type="entry name" value="Ribosome_NEP1_arc"/>
</dbReference>
<evidence type="ECO:0000313" key="11">
    <source>
        <dbReference type="EMBL" id="ALL00523.1"/>
    </source>
</evidence>
<dbReference type="NCBIfam" id="NF003206">
    <property type="entry name" value="PRK04171.2-1"/>
    <property type="match status" value="1"/>
</dbReference>
<reference evidence="11 13" key="1">
    <citation type="submission" date="2015-10" db="EMBL/GenBank/DDBJ databases">
        <title>Complete genome sequence of hyperthermophilic archaeon Pyrodictium delaneyi Su06.</title>
        <authorList>
            <person name="Jung J.-H."/>
            <person name="Lin J."/>
            <person name="Holden J.F."/>
            <person name="Park C.-S."/>
        </authorList>
    </citation>
    <scope>NUCLEOTIDE SEQUENCE [LARGE SCALE GENOMIC DNA]</scope>
    <source>
        <strain evidence="11 13">Su06</strain>
    </source>
</reference>
<feature type="site" description="Interaction with substrate rRNA" evidence="10">
    <location>
        <position position="117"/>
    </location>
</feature>
<evidence type="ECO:0000256" key="2">
    <source>
        <dbReference type="ARBA" id="ARBA00011738"/>
    </source>
</evidence>
<dbReference type="PANTHER" id="PTHR12636">
    <property type="entry name" value="NEP1/MRA1"/>
    <property type="match status" value="1"/>
</dbReference>
<evidence type="ECO:0000256" key="5">
    <source>
        <dbReference type="ARBA" id="ARBA00022603"/>
    </source>
</evidence>
<dbReference type="FunFam" id="3.40.1280.10:FF:000042">
    <property type="entry name" value="Ribosomal RNA small subunit methyltransferase Nep1"/>
    <property type="match status" value="1"/>
</dbReference>
<gene>
    <name evidence="10" type="primary">nep1</name>
    <name evidence="12" type="ORF">Pdsh_08920</name>
    <name evidence="11" type="ORF">Pyrde_0473</name>
</gene>
<feature type="binding site" evidence="10">
    <location>
        <position position="189"/>
    </location>
    <ligand>
        <name>S-adenosyl-L-methionine</name>
        <dbReference type="ChEBI" id="CHEBI:59789"/>
    </ligand>
</feature>
<keyword evidence="3 10" id="KW-0690">Ribosome biogenesis</keyword>
<dbReference type="HAMAP" id="MF_00554">
    <property type="entry name" value="NEP1"/>
    <property type="match status" value="1"/>
</dbReference>
<evidence type="ECO:0000256" key="1">
    <source>
        <dbReference type="ARBA" id="ARBA00008115"/>
    </source>
</evidence>
<dbReference type="AlphaFoldDB" id="A0A0P0N0Y3"/>
<evidence type="ECO:0000256" key="6">
    <source>
        <dbReference type="ARBA" id="ARBA00022679"/>
    </source>
</evidence>
<comment type="function">
    <text evidence="10">Methyltransferase involved in ribosomal biogenesis. Specifically catalyzes the N1-methylation of the pseudouridine corresponding to position 914 in M.jannaschii 16S rRNA.</text>
</comment>
<dbReference type="EC" id="2.1.1.-" evidence="10"/>
<dbReference type="SUPFAM" id="SSF75217">
    <property type="entry name" value="alpha/beta knot"/>
    <property type="match status" value="1"/>
</dbReference>
<feature type="site" description="Interaction with substrate rRNA" evidence="10">
    <location>
        <position position="110"/>
    </location>
</feature>
<dbReference type="InterPro" id="IPR029028">
    <property type="entry name" value="Alpha/beta_knot_MTases"/>
</dbReference>
<evidence type="ECO:0000313" key="14">
    <source>
        <dbReference type="Proteomes" id="UP000196694"/>
    </source>
</evidence>
<dbReference type="InterPro" id="IPR005304">
    <property type="entry name" value="Rbsml_bgen_MeTrfase_EMG1/NEP1"/>
</dbReference>
<keyword evidence="4 10" id="KW-0698">rRNA processing</keyword>
<dbReference type="GO" id="GO:0070475">
    <property type="term" value="P:rRNA base methylation"/>
    <property type="evidence" value="ECO:0007669"/>
    <property type="project" value="InterPro"/>
</dbReference>
<keyword evidence="5 10" id="KW-0489">Methyltransferase</keyword>
<dbReference type="PANTHER" id="PTHR12636:SF5">
    <property type="entry name" value="RIBOSOMAL RNA SMALL SUBUNIT METHYLTRANSFERASE NEP1"/>
    <property type="match status" value="1"/>
</dbReference>
<dbReference type="GO" id="GO:0070037">
    <property type="term" value="F:rRNA (pseudouridine) methyltransferase activity"/>
    <property type="evidence" value="ECO:0007669"/>
    <property type="project" value="UniProtKB-UniRule"/>
</dbReference>
<dbReference type="PATRIC" id="fig|1273541.4.peg.516"/>
<dbReference type="RefSeq" id="WP_055407884.1">
    <property type="nucleotide sequence ID" value="NZ_CP013011.1"/>
</dbReference>
<comment type="catalytic activity">
    <reaction evidence="10">
        <text>a pseudouridine in rRNA + S-adenosyl-L-methionine = an N(1)-methylpseudouridine in rRNA + S-adenosyl-L-homocysteine + H(+)</text>
        <dbReference type="Rhea" id="RHEA:46696"/>
        <dbReference type="Rhea" id="RHEA-COMP:11634"/>
        <dbReference type="Rhea" id="RHEA-COMP:13933"/>
        <dbReference type="ChEBI" id="CHEBI:15378"/>
        <dbReference type="ChEBI" id="CHEBI:57856"/>
        <dbReference type="ChEBI" id="CHEBI:59789"/>
        <dbReference type="ChEBI" id="CHEBI:65314"/>
        <dbReference type="ChEBI" id="CHEBI:74890"/>
    </reaction>
</comment>
<feature type="binding site" evidence="10">
    <location>
        <begin position="211"/>
        <end position="216"/>
    </location>
    <ligand>
        <name>S-adenosyl-L-methionine</name>
        <dbReference type="ChEBI" id="CHEBI:59789"/>
    </ligand>
</feature>
<proteinExistence type="inferred from homology"/>
<accession>A0A0P0N0Y3</accession>
<dbReference type="GeneID" id="26098801"/>
<protein>
    <recommendedName>
        <fullName evidence="10">Ribosomal RNA small subunit methyltransferase Nep1</fullName>
        <ecNumber evidence="10">2.1.1.-</ecNumber>
    </recommendedName>
    <alternativeName>
        <fullName evidence="10">16S rRNA (pseudouridine-N1-)-methyltransferase Nep1</fullName>
    </alternativeName>
</protein>
<dbReference type="NCBIfam" id="NF003207">
    <property type="entry name" value="PRK04171.2-2"/>
    <property type="match status" value="1"/>
</dbReference>
<dbReference type="GO" id="GO:0019843">
    <property type="term" value="F:rRNA binding"/>
    <property type="evidence" value="ECO:0007669"/>
    <property type="project" value="UniProtKB-UniRule"/>
</dbReference>
<dbReference type="CDD" id="cd18088">
    <property type="entry name" value="Nep1-like"/>
    <property type="match status" value="1"/>
</dbReference>
<keyword evidence="8 10" id="KW-0699">rRNA-binding</keyword>
<feature type="site" description="Stabilizes Arg-xx" evidence="10">
    <location>
        <position position="71"/>
    </location>
</feature>
<evidence type="ECO:0000256" key="7">
    <source>
        <dbReference type="ARBA" id="ARBA00022691"/>
    </source>
</evidence>
<dbReference type="KEGG" id="pdl:Pyrde_0473"/>
<evidence type="ECO:0000313" key="12">
    <source>
        <dbReference type="EMBL" id="OWJ53989.1"/>
    </source>
</evidence>
<dbReference type="STRING" id="1273541.Pyrde_0473"/>
<evidence type="ECO:0000256" key="10">
    <source>
        <dbReference type="HAMAP-Rule" id="MF_00554"/>
    </source>
</evidence>
<dbReference type="Pfam" id="PF03587">
    <property type="entry name" value="EMG1"/>
    <property type="match status" value="1"/>
</dbReference>
<feature type="binding site" evidence="10">
    <location>
        <position position="194"/>
    </location>
    <ligand>
        <name>S-adenosyl-L-methionine</name>
        <dbReference type="ChEBI" id="CHEBI:59789"/>
    </ligand>
</feature>
<dbReference type="Gene3D" id="3.40.1280.10">
    <property type="match status" value="1"/>
</dbReference>
<evidence type="ECO:0000313" key="13">
    <source>
        <dbReference type="Proteomes" id="UP000058613"/>
    </source>
</evidence>
<keyword evidence="14" id="KW-1185">Reference proteome</keyword>
<dbReference type="InterPro" id="IPR029026">
    <property type="entry name" value="tRNA_m1G_MTases_N"/>
</dbReference>